<organism evidence="9 10">
    <name type="scientific">Adineta ricciae</name>
    <name type="common">Rotifer</name>
    <dbReference type="NCBI Taxonomy" id="249248"/>
    <lineage>
        <taxon>Eukaryota</taxon>
        <taxon>Metazoa</taxon>
        <taxon>Spiralia</taxon>
        <taxon>Gnathifera</taxon>
        <taxon>Rotifera</taxon>
        <taxon>Eurotatoria</taxon>
        <taxon>Bdelloidea</taxon>
        <taxon>Adinetida</taxon>
        <taxon>Adinetidae</taxon>
        <taxon>Adineta</taxon>
    </lineage>
</organism>
<evidence type="ECO:0000256" key="4">
    <source>
        <dbReference type="ARBA" id="ARBA00022989"/>
    </source>
</evidence>
<evidence type="ECO:0000313" key="9">
    <source>
        <dbReference type="EMBL" id="CAF1584511.1"/>
    </source>
</evidence>
<feature type="transmembrane region" description="Helical" evidence="7">
    <location>
        <begin position="171"/>
        <end position="190"/>
    </location>
</feature>
<dbReference type="OrthoDB" id="10267969at2759"/>
<dbReference type="AlphaFoldDB" id="A0A815ZLW2"/>
<evidence type="ECO:0000256" key="1">
    <source>
        <dbReference type="ARBA" id="ARBA00004141"/>
    </source>
</evidence>
<accession>A0A815ZLW2</accession>
<evidence type="ECO:0000256" key="6">
    <source>
        <dbReference type="ARBA" id="ARBA00049743"/>
    </source>
</evidence>
<dbReference type="EMBL" id="CAJNOJ010000352">
    <property type="protein sequence ID" value="CAF1413424.1"/>
    <property type="molecule type" value="Genomic_DNA"/>
</dbReference>
<evidence type="ECO:0000256" key="7">
    <source>
        <dbReference type="RuleBase" id="RU363053"/>
    </source>
</evidence>
<evidence type="ECO:0000256" key="5">
    <source>
        <dbReference type="ARBA" id="ARBA00023136"/>
    </source>
</evidence>
<comment type="caution">
    <text evidence="9">The sequence shown here is derived from an EMBL/GenBank/DDBJ whole genome shotgun (WGS) entry which is preliminary data.</text>
</comment>
<keyword evidence="10" id="KW-1185">Reference proteome</keyword>
<dbReference type="GO" id="GO:0005737">
    <property type="term" value="C:cytoplasm"/>
    <property type="evidence" value="ECO:0007669"/>
    <property type="project" value="TreeGrafter"/>
</dbReference>
<dbReference type="GO" id="GO:0016020">
    <property type="term" value="C:membrane"/>
    <property type="evidence" value="ECO:0007669"/>
    <property type="project" value="UniProtKB-SubCell"/>
</dbReference>
<dbReference type="PANTHER" id="PTHR11266">
    <property type="entry name" value="PEROXISOMAL MEMBRANE PROTEIN 2, PXMP2 MPV17"/>
    <property type="match status" value="1"/>
</dbReference>
<keyword evidence="3 7" id="KW-0812">Transmembrane</keyword>
<evidence type="ECO:0000256" key="3">
    <source>
        <dbReference type="ARBA" id="ARBA00022692"/>
    </source>
</evidence>
<sequence>MAYRFVLFCRHLQQTRSLSSLIINPFDVTKAIGRNQRGWRSLVKPYLISTIGIGTSATIGDFICQYFERNKQRNLFHSPSSSILPWWDKQRSLVMCVSSTFVVAPWNFTLSRFIENLFPGKQGAQIVKKMLTNTLLAPIGICLVFVSVTLLNGRSFHEAKMKIKNDLVKTFLTGTCYWPFVSFINFRFVPLDYRPFVGSLAGTIWNIYISSIANATMDKSNHTKPKSTFLDEISEKTRTELREIGNVFLENNKKDL</sequence>
<dbReference type="EMBL" id="CAJNOR010006065">
    <property type="protein sequence ID" value="CAF1584511.1"/>
    <property type="molecule type" value="Genomic_DNA"/>
</dbReference>
<gene>
    <name evidence="8" type="ORF">EDS130_LOCUS36908</name>
    <name evidence="9" type="ORF">XAT740_LOCUS45877</name>
</gene>
<evidence type="ECO:0000256" key="2">
    <source>
        <dbReference type="ARBA" id="ARBA00006824"/>
    </source>
</evidence>
<feature type="transmembrane region" description="Helical" evidence="7">
    <location>
        <begin position="130"/>
        <end position="151"/>
    </location>
</feature>
<reference evidence="9" key="1">
    <citation type="submission" date="2021-02" db="EMBL/GenBank/DDBJ databases">
        <authorList>
            <person name="Nowell W R."/>
        </authorList>
    </citation>
    <scope>NUCLEOTIDE SEQUENCE</scope>
</reference>
<protein>
    <recommendedName>
        <fullName evidence="6">Mitochondrial inner membrane protein Mpv17</fullName>
    </recommendedName>
</protein>
<proteinExistence type="inferred from homology"/>
<dbReference type="Proteomes" id="UP000663828">
    <property type="component" value="Unassembled WGS sequence"/>
</dbReference>
<dbReference type="InterPro" id="IPR007248">
    <property type="entry name" value="Mpv17_PMP22"/>
</dbReference>
<evidence type="ECO:0000313" key="10">
    <source>
        <dbReference type="Proteomes" id="UP000663828"/>
    </source>
</evidence>
<keyword evidence="4 7" id="KW-1133">Transmembrane helix</keyword>
<dbReference type="PANTHER" id="PTHR11266:SF17">
    <property type="entry name" value="PROTEIN MPV17"/>
    <property type="match status" value="1"/>
</dbReference>
<name>A0A815ZLW2_ADIRI</name>
<dbReference type="Proteomes" id="UP000663852">
    <property type="component" value="Unassembled WGS sequence"/>
</dbReference>
<dbReference type="Pfam" id="PF04117">
    <property type="entry name" value="Mpv17_PMP22"/>
    <property type="match status" value="1"/>
</dbReference>
<comment type="subcellular location">
    <subcellularLocation>
        <location evidence="1">Membrane</location>
        <topology evidence="1">Multi-pass membrane protein</topology>
    </subcellularLocation>
</comment>
<feature type="transmembrane region" description="Helical" evidence="7">
    <location>
        <begin position="196"/>
        <end position="217"/>
    </location>
</feature>
<evidence type="ECO:0000313" key="8">
    <source>
        <dbReference type="EMBL" id="CAF1413424.1"/>
    </source>
</evidence>
<comment type="similarity">
    <text evidence="2 7">Belongs to the peroxisomal membrane protein PXMP2/4 family.</text>
</comment>
<keyword evidence="5 7" id="KW-0472">Membrane</keyword>